<sequence>MKALLDLDRSLFRLLNGKWHNGFFDAVMPFVRDRFTWIPLYVFLFAFILANFRKRWWLVLYAVLTPVLTDLLSSRIIKETVYRIRPCSEPELIGEVRQLALYCPGSSSFTSSHAANHFGLATFLAVALYPVLGRRVYAGILWAALIAYAQIYVGVHYPTDVAGGALVGAGAGWLMATVFRKQLGPDRLERL</sequence>
<organism evidence="3 4">
    <name type="scientific">Flaviaesturariibacter amylovorans</name>
    <dbReference type="NCBI Taxonomy" id="1084520"/>
    <lineage>
        <taxon>Bacteria</taxon>
        <taxon>Pseudomonadati</taxon>
        <taxon>Bacteroidota</taxon>
        <taxon>Chitinophagia</taxon>
        <taxon>Chitinophagales</taxon>
        <taxon>Chitinophagaceae</taxon>
        <taxon>Flaviaestuariibacter</taxon>
    </lineage>
</organism>
<dbReference type="Proteomes" id="UP001501725">
    <property type="component" value="Unassembled WGS sequence"/>
</dbReference>
<dbReference type="EMBL" id="BAABGY010000002">
    <property type="protein sequence ID" value="GAA4320067.1"/>
    <property type="molecule type" value="Genomic_DNA"/>
</dbReference>
<evidence type="ECO:0000313" key="4">
    <source>
        <dbReference type="Proteomes" id="UP001501725"/>
    </source>
</evidence>
<proteinExistence type="predicted"/>
<reference evidence="4" key="1">
    <citation type="journal article" date="2019" name="Int. J. Syst. Evol. Microbiol.">
        <title>The Global Catalogue of Microorganisms (GCM) 10K type strain sequencing project: providing services to taxonomists for standard genome sequencing and annotation.</title>
        <authorList>
            <consortium name="The Broad Institute Genomics Platform"/>
            <consortium name="The Broad Institute Genome Sequencing Center for Infectious Disease"/>
            <person name="Wu L."/>
            <person name="Ma J."/>
        </authorList>
    </citation>
    <scope>NUCLEOTIDE SEQUENCE [LARGE SCALE GENOMIC DNA]</scope>
    <source>
        <strain evidence="4">JCM 17919</strain>
    </source>
</reference>
<accession>A0ABP8G9Q9</accession>
<name>A0ABP8G9Q9_9BACT</name>
<evidence type="ECO:0000256" key="1">
    <source>
        <dbReference type="SAM" id="Phobius"/>
    </source>
</evidence>
<feature type="domain" description="Phosphatidic acid phosphatase type 2/haloperoxidase" evidence="2">
    <location>
        <begin position="58"/>
        <end position="176"/>
    </location>
</feature>
<evidence type="ECO:0000259" key="2">
    <source>
        <dbReference type="SMART" id="SM00014"/>
    </source>
</evidence>
<gene>
    <name evidence="3" type="ORF">GCM10023184_05060</name>
</gene>
<dbReference type="Gene3D" id="1.20.144.10">
    <property type="entry name" value="Phosphatidic acid phosphatase type 2/haloperoxidase"/>
    <property type="match status" value="1"/>
</dbReference>
<dbReference type="RefSeq" id="WP_345253110.1">
    <property type="nucleotide sequence ID" value="NZ_BAABGY010000002.1"/>
</dbReference>
<dbReference type="InterPro" id="IPR036938">
    <property type="entry name" value="PAP2/HPO_sf"/>
</dbReference>
<keyword evidence="1" id="KW-0812">Transmembrane</keyword>
<dbReference type="InterPro" id="IPR000326">
    <property type="entry name" value="PAP2/HPO"/>
</dbReference>
<dbReference type="PANTHER" id="PTHR14969">
    <property type="entry name" value="SPHINGOSINE-1-PHOSPHATE PHOSPHOHYDROLASE"/>
    <property type="match status" value="1"/>
</dbReference>
<dbReference type="PANTHER" id="PTHR14969:SF13">
    <property type="entry name" value="AT30094P"/>
    <property type="match status" value="1"/>
</dbReference>
<keyword evidence="4" id="KW-1185">Reference proteome</keyword>
<dbReference type="SUPFAM" id="SSF48317">
    <property type="entry name" value="Acid phosphatase/Vanadium-dependent haloperoxidase"/>
    <property type="match status" value="1"/>
</dbReference>
<protein>
    <submittedName>
        <fullName evidence="3">Phosphatase PAP2 family protein</fullName>
    </submittedName>
</protein>
<evidence type="ECO:0000313" key="3">
    <source>
        <dbReference type="EMBL" id="GAA4320067.1"/>
    </source>
</evidence>
<feature type="transmembrane region" description="Helical" evidence="1">
    <location>
        <begin position="139"/>
        <end position="155"/>
    </location>
</feature>
<keyword evidence="1" id="KW-1133">Transmembrane helix</keyword>
<feature type="transmembrane region" description="Helical" evidence="1">
    <location>
        <begin position="161"/>
        <end position="179"/>
    </location>
</feature>
<dbReference type="Pfam" id="PF01569">
    <property type="entry name" value="PAP2"/>
    <property type="match status" value="1"/>
</dbReference>
<keyword evidence="1" id="KW-0472">Membrane</keyword>
<dbReference type="SMART" id="SM00014">
    <property type="entry name" value="acidPPc"/>
    <property type="match status" value="1"/>
</dbReference>
<comment type="caution">
    <text evidence="3">The sequence shown here is derived from an EMBL/GenBank/DDBJ whole genome shotgun (WGS) entry which is preliminary data.</text>
</comment>
<feature type="transmembrane region" description="Helical" evidence="1">
    <location>
        <begin position="35"/>
        <end position="52"/>
    </location>
</feature>